<evidence type="ECO:0000256" key="7">
    <source>
        <dbReference type="ARBA" id="ARBA00022618"/>
    </source>
</evidence>
<reference evidence="14" key="2">
    <citation type="submission" date="2025-08" db="UniProtKB">
        <authorList>
            <consortium name="RefSeq"/>
        </authorList>
    </citation>
    <scope>IDENTIFICATION</scope>
    <source>
        <strain evidence="14">14028-0561.14</strain>
        <tissue evidence="14">Whole fly</tissue>
    </source>
</reference>
<dbReference type="OrthoDB" id="362021at2759"/>
<dbReference type="PIRSF" id="PIRSF017126">
    <property type="entry name" value="Condensin_H"/>
    <property type="match status" value="1"/>
</dbReference>
<dbReference type="Pfam" id="PF05786">
    <property type="entry name" value="Cnd2"/>
    <property type="match status" value="1"/>
</dbReference>
<keyword evidence="9 11" id="KW-0226">DNA condensation</keyword>
<comment type="subcellular location">
    <subcellularLocation>
        <location evidence="1">Chromosome</location>
    </subcellularLocation>
    <subcellularLocation>
        <location evidence="2">Cytoplasm</location>
    </subcellularLocation>
</comment>
<feature type="region of interest" description="Disordered" evidence="12">
    <location>
        <begin position="146"/>
        <end position="199"/>
    </location>
</feature>
<dbReference type="GO" id="GO:0003682">
    <property type="term" value="F:chromatin binding"/>
    <property type="evidence" value="ECO:0007669"/>
    <property type="project" value="TreeGrafter"/>
</dbReference>
<dbReference type="GO" id="GO:0005737">
    <property type="term" value="C:cytoplasm"/>
    <property type="evidence" value="ECO:0007669"/>
    <property type="project" value="UniProtKB-SubCell"/>
</dbReference>
<protein>
    <recommendedName>
        <fullName evidence="4 11">Condensin complex subunit 2</fullName>
    </recommendedName>
</protein>
<evidence type="ECO:0000256" key="3">
    <source>
        <dbReference type="ARBA" id="ARBA00009471"/>
    </source>
</evidence>
<dbReference type="GO" id="GO:0000796">
    <property type="term" value="C:condensin complex"/>
    <property type="evidence" value="ECO:0007669"/>
    <property type="project" value="InterPro"/>
</dbReference>
<evidence type="ECO:0000256" key="6">
    <source>
        <dbReference type="ARBA" id="ARBA00022490"/>
    </source>
</evidence>
<dbReference type="PANTHER" id="PTHR13108">
    <property type="entry name" value="CONDENSIN COMPLEX SUBUNIT 2"/>
    <property type="match status" value="1"/>
</dbReference>
<dbReference type="Proteomes" id="UP001652661">
    <property type="component" value="Chromosome 2L"/>
</dbReference>
<evidence type="ECO:0000256" key="10">
    <source>
        <dbReference type="ARBA" id="ARBA00023306"/>
    </source>
</evidence>
<evidence type="ECO:0000256" key="8">
    <source>
        <dbReference type="ARBA" id="ARBA00022776"/>
    </source>
</evidence>
<comment type="function">
    <text evidence="11">Regulatory subunit of the condensin complex, a complex required for conversion of interphase chromatin into mitotic-like condense chromosomes.</text>
</comment>
<keyword evidence="10 11" id="KW-0131">Cell cycle</keyword>
<organism evidence="13 14">
    <name type="scientific">Drosophila kikkawai</name>
    <name type="common">Fruit fly</name>
    <dbReference type="NCBI Taxonomy" id="30033"/>
    <lineage>
        <taxon>Eukaryota</taxon>
        <taxon>Metazoa</taxon>
        <taxon>Ecdysozoa</taxon>
        <taxon>Arthropoda</taxon>
        <taxon>Hexapoda</taxon>
        <taxon>Insecta</taxon>
        <taxon>Pterygota</taxon>
        <taxon>Neoptera</taxon>
        <taxon>Endopterygota</taxon>
        <taxon>Diptera</taxon>
        <taxon>Brachycera</taxon>
        <taxon>Muscomorpha</taxon>
        <taxon>Ephydroidea</taxon>
        <taxon>Drosophilidae</taxon>
        <taxon>Drosophila</taxon>
        <taxon>Sophophora</taxon>
    </lineage>
</organism>
<gene>
    <name evidence="14" type="primary">barr</name>
</gene>
<dbReference type="OMA" id="GREHWKV"/>
<evidence type="ECO:0000256" key="12">
    <source>
        <dbReference type="SAM" id="MobiDB-lite"/>
    </source>
</evidence>
<reference evidence="13" key="1">
    <citation type="submission" date="2025-05" db="UniProtKB">
        <authorList>
            <consortium name="RefSeq"/>
        </authorList>
    </citation>
    <scope>NUCLEOTIDE SEQUENCE [LARGE SCALE GENOMIC DNA]</scope>
    <source>
        <strain evidence="13">14028-0561.14</strain>
    </source>
</reference>
<comment type="similarity">
    <text evidence="3 11">Belongs to the CND2 (condensin subunit 2) family.</text>
</comment>
<feature type="region of interest" description="Disordered" evidence="12">
    <location>
        <begin position="1"/>
        <end position="38"/>
    </location>
</feature>
<dbReference type="GO" id="GO:0007076">
    <property type="term" value="P:mitotic chromosome condensation"/>
    <property type="evidence" value="ECO:0007669"/>
    <property type="project" value="InterPro"/>
</dbReference>
<keyword evidence="5" id="KW-0158">Chromosome</keyword>
<evidence type="ECO:0000256" key="1">
    <source>
        <dbReference type="ARBA" id="ARBA00004286"/>
    </source>
</evidence>
<sequence length="746" mass="83731">MTLPRSETPLRRSAVGSYRESMAREVTMVNDDEAERQEARRRTLIQQQQKRQSTLESIEDNETIRSCLEIYNGNKLSKDNAWSLTLIDSLANLLDHHHKRMSNFKMAGSSLEASSKVYGLRVDSIYMDAMRISAGLSARTLTDKQLEDAEDEGPESGQADGGRDEEAGRVQKEAAPKPKKQKKNVSTVTKNKDTLNARLDSAPLQDPVFGKLNSTVGSINASNRLMHNILPSLDSELRLRTTYMFWDGDEEPTEEVKDHTTANASEEAQQWPSESLMSADWVQDLLPDVDELVLRPLHTGYIITSDPNPRAPTEKPTDPVADEEDNRDFDLDGADDLCPHPNELSMAFDINGECEPMPDLDGQPPLVLEVDCNELDELTTEEQVVINNCRRLRKQAEFIEDLRPVDGTSKLEYSYRPMAEQISQFWAGPSHWKFKRTRQRSTLFQTNAQTDPQSVPASQRPKKSAQLAAKRRAKEVAYGKFTENLFQTLDASIKLRKVNFQKKWDARKLVLPTKFNIDPDYFFKYDSAPSIKLSRHCGKPDSDEGEDLGMDMDDAGPHHGDGDDNDPDLLGNEHFTAAVPANVSVMPAMGDEACLGEGLMDVDPSQLNASMRDACNNTVFEIGTEFEGAPTQVTKVIVPFAKRAKVIDMKNLKKCCNSLIQKQLLNVVPEEMIPSHPVPKDESYSKGMASFNEVYSKLPNLLTTKMSDSLSTSVAFYAVLHLANDMKLRLIPQKNLEDFQIRQVLD</sequence>
<accession>A0A6P4HUJ0</accession>
<feature type="region of interest" description="Disordered" evidence="12">
    <location>
        <begin position="304"/>
        <end position="326"/>
    </location>
</feature>
<evidence type="ECO:0000313" key="14">
    <source>
        <dbReference type="RefSeq" id="XP_017019320.1"/>
    </source>
</evidence>
<feature type="compositionally biased region" description="Polar residues" evidence="12">
    <location>
        <begin position="446"/>
        <end position="457"/>
    </location>
</feature>
<keyword evidence="7 11" id="KW-0132">Cell division</keyword>
<name>A0A6P4HUJ0_DROKI</name>
<keyword evidence="13" id="KW-1185">Reference proteome</keyword>
<dbReference type="InterPro" id="IPR022816">
    <property type="entry name" value="Condensin_barren_su2"/>
</dbReference>
<evidence type="ECO:0000256" key="2">
    <source>
        <dbReference type="ARBA" id="ARBA00004496"/>
    </source>
</evidence>
<feature type="compositionally biased region" description="Basic and acidic residues" evidence="12">
    <location>
        <begin position="161"/>
        <end position="176"/>
    </location>
</feature>
<evidence type="ECO:0000256" key="11">
    <source>
        <dbReference type="PIRNR" id="PIRNR017126"/>
    </source>
</evidence>
<evidence type="ECO:0000256" key="5">
    <source>
        <dbReference type="ARBA" id="ARBA00022454"/>
    </source>
</evidence>
<dbReference type="PANTHER" id="PTHR13108:SF9">
    <property type="entry name" value="CONDENSIN COMPLEX SUBUNIT 2"/>
    <property type="match status" value="1"/>
</dbReference>
<feature type="region of interest" description="Disordered" evidence="12">
    <location>
        <begin position="446"/>
        <end position="468"/>
    </location>
</feature>
<keyword evidence="8 11" id="KW-0498">Mitosis</keyword>
<dbReference type="AlphaFoldDB" id="A0A6P4HUJ0"/>
<dbReference type="RefSeq" id="XP_017019320.1">
    <property type="nucleotide sequence ID" value="XM_017163831.3"/>
</dbReference>
<feature type="region of interest" description="Disordered" evidence="12">
    <location>
        <begin position="252"/>
        <end position="273"/>
    </location>
</feature>
<keyword evidence="6" id="KW-0963">Cytoplasm</keyword>
<feature type="region of interest" description="Disordered" evidence="12">
    <location>
        <begin position="534"/>
        <end position="571"/>
    </location>
</feature>
<feature type="compositionally biased region" description="Acidic residues" evidence="12">
    <location>
        <begin position="543"/>
        <end position="554"/>
    </location>
</feature>
<proteinExistence type="inferred from homology"/>
<evidence type="ECO:0000256" key="4">
    <source>
        <dbReference type="ARBA" id="ARBA00016065"/>
    </source>
</evidence>
<dbReference type="GO" id="GO:0051301">
    <property type="term" value="P:cell division"/>
    <property type="evidence" value="ECO:0007669"/>
    <property type="project" value="UniProtKB-KW"/>
</dbReference>
<evidence type="ECO:0000313" key="13">
    <source>
        <dbReference type="Proteomes" id="UP001652661"/>
    </source>
</evidence>
<evidence type="ECO:0000256" key="9">
    <source>
        <dbReference type="ARBA" id="ARBA00023067"/>
    </source>
</evidence>
<feature type="compositionally biased region" description="Polar residues" evidence="12">
    <location>
        <begin position="261"/>
        <end position="273"/>
    </location>
</feature>